<feature type="compositionally biased region" description="Polar residues" evidence="1">
    <location>
        <begin position="137"/>
        <end position="149"/>
    </location>
</feature>
<evidence type="ECO:0000313" key="2">
    <source>
        <dbReference type="EMBL" id="KAK7907421.1"/>
    </source>
</evidence>
<sequence length="318" mass="36346">MVEDDDDSDYGHSKKKGKKVIRQGRTNRKEKKSPKPRLKATVTPSPAKGKGKGRPSTKALEKSSPKEEEEEEPESQWRRKRKKQRRRKALLLPKRRRMLPEERRRRKRREKEKERERERRRRMVQRKRHPLEKTRTSRSLVKQDTSETCSYPEGEPPQRAANQSASIGPVPPSCAAMQSRDAGKGMPTWTRGKDGMSLSHISFSWIGFHQLDSSLFTLGAPGEDESSNQESKLPEFPFHLPSPFSPTLEDIEEFLKEKMDIVQDELLTPKEESSPLPCTSTAEPPSPTETGSEPETSTHNALHSPQRKSTPVHHSLPP</sequence>
<gene>
    <name evidence="2" type="ORF">WMY93_016033</name>
</gene>
<name>A0AAW0NWN8_9GOBI</name>
<organism evidence="2 3">
    <name type="scientific">Mugilogobius chulae</name>
    <name type="common">yellowstripe goby</name>
    <dbReference type="NCBI Taxonomy" id="88201"/>
    <lineage>
        <taxon>Eukaryota</taxon>
        <taxon>Metazoa</taxon>
        <taxon>Chordata</taxon>
        <taxon>Craniata</taxon>
        <taxon>Vertebrata</taxon>
        <taxon>Euteleostomi</taxon>
        <taxon>Actinopterygii</taxon>
        <taxon>Neopterygii</taxon>
        <taxon>Teleostei</taxon>
        <taxon>Neoteleostei</taxon>
        <taxon>Acanthomorphata</taxon>
        <taxon>Gobiaria</taxon>
        <taxon>Gobiiformes</taxon>
        <taxon>Gobioidei</taxon>
        <taxon>Gobiidae</taxon>
        <taxon>Gobionellinae</taxon>
        <taxon>Mugilogobius</taxon>
    </lineage>
</organism>
<feature type="region of interest" description="Disordered" evidence="1">
    <location>
        <begin position="221"/>
        <end position="318"/>
    </location>
</feature>
<proteinExistence type="predicted"/>
<evidence type="ECO:0000313" key="3">
    <source>
        <dbReference type="Proteomes" id="UP001460270"/>
    </source>
</evidence>
<dbReference type="Proteomes" id="UP001460270">
    <property type="component" value="Unassembled WGS sequence"/>
</dbReference>
<feature type="compositionally biased region" description="Basic residues" evidence="1">
    <location>
        <begin position="118"/>
        <end position="130"/>
    </location>
</feature>
<dbReference type="EMBL" id="JBBPFD010000011">
    <property type="protein sequence ID" value="KAK7907421.1"/>
    <property type="molecule type" value="Genomic_DNA"/>
</dbReference>
<protein>
    <submittedName>
        <fullName evidence="2">Uncharacterized protein</fullName>
    </submittedName>
</protein>
<accession>A0AAW0NWN8</accession>
<feature type="region of interest" description="Disordered" evidence="1">
    <location>
        <begin position="1"/>
        <end position="191"/>
    </location>
</feature>
<evidence type="ECO:0000256" key="1">
    <source>
        <dbReference type="SAM" id="MobiDB-lite"/>
    </source>
</evidence>
<feature type="compositionally biased region" description="Basic and acidic residues" evidence="1">
    <location>
        <begin position="253"/>
        <end position="273"/>
    </location>
</feature>
<feature type="compositionally biased region" description="Basic residues" evidence="1">
    <location>
        <begin position="78"/>
        <end position="97"/>
    </location>
</feature>
<dbReference type="AlphaFoldDB" id="A0AAW0NWN8"/>
<keyword evidence="3" id="KW-1185">Reference proteome</keyword>
<feature type="compositionally biased region" description="Low complexity" evidence="1">
    <location>
        <begin position="279"/>
        <end position="298"/>
    </location>
</feature>
<feature type="compositionally biased region" description="Polar residues" evidence="1">
    <location>
        <begin position="299"/>
        <end position="309"/>
    </location>
</feature>
<feature type="compositionally biased region" description="Basic residues" evidence="1">
    <location>
        <begin position="13"/>
        <end position="38"/>
    </location>
</feature>
<reference evidence="3" key="1">
    <citation type="submission" date="2024-04" db="EMBL/GenBank/DDBJ databases">
        <title>Salinicola lusitanus LLJ914,a marine bacterium isolated from the Okinawa Trough.</title>
        <authorList>
            <person name="Li J."/>
        </authorList>
    </citation>
    <scope>NUCLEOTIDE SEQUENCE [LARGE SCALE GENOMIC DNA]</scope>
</reference>
<comment type="caution">
    <text evidence="2">The sequence shown here is derived from an EMBL/GenBank/DDBJ whole genome shotgun (WGS) entry which is preliminary data.</text>
</comment>